<name>A0A7D9DWX6_PARCT</name>
<dbReference type="PANTHER" id="PTHR33395">
    <property type="entry name" value="TRANSCRIPTASE, PUTATIVE-RELATED-RELATED"/>
    <property type="match status" value="1"/>
</dbReference>
<dbReference type="AlphaFoldDB" id="A0A7D9DWX6"/>
<dbReference type="EMBL" id="CACRXK020002783">
    <property type="protein sequence ID" value="CAB3996029.1"/>
    <property type="molecule type" value="Genomic_DNA"/>
</dbReference>
<gene>
    <name evidence="1" type="ORF">PACLA_8A075632</name>
</gene>
<accession>A0A7D9DWX6</accession>
<dbReference type="Proteomes" id="UP001152795">
    <property type="component" value="Unassembled WGS sequence"/>
</dbReference>
<evidence type="ECO:0000313" key="2">
    <source>
        <dbReference type="Proteomes" id="UP001152795"/>
    </source>
</evidence>
<comment type="caution">
    <text evidence="1">The sequence shown here is derived from an EMBL/GenBank/DDBJ whole genome shotgun (WGS) entry which is preliminary data.</text>
</comment>
<dbReference type="OrthoDB" id="410381at2759"/>
<evidence type="ECO:0000313" key="1">
    <source>
        <dbReference type="EMBL" id="CAB3996029.1"/>
    </source>
</evidence>
<sequence>MNDFNLLQIITEPTRVTDNTSTLLDHLFTSAPHRILSSKIPKIGLSDHYPTCTVFKDSFGRKHSHNTIRYRCYKNFDEEIFCKDLAQIPWDIIDVFDDVDDALDAWYNLYLEVVDKHLSWREKRVKSTPSSLRDDSDQSTITDAKGMCEHFNNYFSTIVIQYIENQNHSANFDKLTEMVNSNVNDDVAFSIPPITDEEVYSHLLNFETHKATGLDGLSHKILKISANFITPSLTKVFNNSLSAGVFPTIWKASKIIPVHKAGPLSDVHNFRPIAILCAVSKILERHFYNHF</sequence>
<organism evidence="1 2">
    <name type="scientific">Paramuricea clavata</name>
    <name type="common">Red gorgonian</name>
    <name type="synonym">Violescent sea-whip</name>
    <dbReference type="NCBI Taxonomy" id="317549"/>
    <lineage>
        <taxon>Eukaryota</taxon>
        <taxon>Metazoa</taxon>
        <taxon>Cnidaria</taxon>
        <taxon>Anthozoa</taxon>
        <taxon>Octocorallia</taxon>
        <taxon>Malacalcyonacea</taxon>
        <taxon>Plexauridae</taxon>
        <taxon>Paramuricea</taxon>
    </lineage>
</organism>
<keyword evidence="2" id="KW-1185">Reference proteome</keyword>
<protein>
    <submittedName>
        <fullName evidence="1">Uncharacterized protein</fullName>
    </submittedName>
</protein>
<proteinExistence type="predicted"/>
<dbReference type="PANTHER" id="PTHR33395:SF22">
    <property type="entry name" value="REVERSE TRANSCRIPTASE DOMAIN-CONTAINING PROTEIN"/>
    <property type="match status" value="1"/>
</dbReference>
<reference evidence="1" key="1">
    <citation type="submission" date="2020-04" db="EMBL/GenBank/DDBJ databases">
        <authorList>
            <person name="Alioto T."/>
            <person name="Alioto T."/>
            <person name="Gomez Garrido J."/>
        </authorList>
    </citation>
    <scope>NUCLEOTIDE SEQUENCE</scope>
    <source>
        <strain evidence="1">A484AB</strain>
    </source>
</reference>